<dbReference type="Gene3D" id="3.30.465.10">
    <property type="match status" value="1"/>
</dbReference>
<keyword evidence="2" id="KW-1003">Cell membrane</keyword>
<dbReference type="SUPFAM" id="SSF56176">
    <property type="entry name" value="FAD-binding/transporter-associated domain-like"/>
    <property type="match status" value="1"/>
</dbReference>
<dbReference type="Pfam" id="PF00571">
    <property type="entry name" value="CBS"/>
    <property type="match status" value="1"/>
</dbReference>
<evidence type="ECO:0000256" key="10">
    <source>
        <dbReference type="SAM" id="Phobius"/>
    </source>
</evidence>
<dbReference type="STRING" id="1642647.PSM36_1657"/>
<dbReference type="InterPro" id="IPR051676">
    <property type="entry name" value="UPF0053_domain"/>
</dbReference>
<dbReference type="KEGG" id="psac:PSM36_1657"/>
<dbReference type="GO" id="GO:0050660">
    <property type="term" value="F:flavin adenine dinucleotide binding"/>
    <property type="evidence" value="ECO:0007669"/>
    <property type="project" value="InterPro"/>
</dbReference>
<reference evidence="13 14" key="1">
    <citation type="submission" date="2016-08" db="EMBL/GenBank/DDBJ databases">
        <authorList>
            <person name="Seilhamer J.J."/>
        </authorList>
    </citation>
    <scope>NUCLEOTIDE SEQUENCE [LARGE SCALE GENOMIC DNA]</scope>
    <source>
        <strain evidence="13">M3/6</strain>
    </source>
</reference>
<dbReference type="InterPro" id="IPR046342">
    <property type="entry name" value="CBS_dom_sf"/>
</dbReference>
<evidence type="ECO:0000256" key="4">
    <source>
        <dbReference type="ARBA" id="ARBA00022737"/>
    </source>
</evidence>
<dbReference type="InterPro" id="IPR000644">
    <property type="entry name" value="CBS_dom"/>
</dbReference>
<dbReference type="PANTHER" id="PTHR43099">
    <property type="entry name" value="UPF0053 PROTEIN YRKA"/>
    <property type="match status" value="1"/>
</dbReference>
<dbReference type="GO" id="GO:0005886">
    <property type="term" value="C:plasma membrane"/>
    <property type="evidence" value="ECO:0007669"/>
    <property type="project" value="UniProtKB-SubCell"/>
</dbReference>
<accession>A0A1R3T7A7</accession>
<keyword evidence="6 8" id="KW-0129">CBS domain</keyword>
<evidence type="ECO:0000256" key="5">
    <source>
        <dbReference type="ARBA" id="ARBA00022989"/>
    </source>
</evidence>
<evidence type="ECO:0000259" key="11">
    <source>
        <dbReference type="PROSITE" id="PS51371"/>
    </source>
</evidence>
<evidence type="ECO:0000259" key="12">
    <source>
        <dbReference type="PROSITE" id="PS51846"/>
    </source>
</evidence>
<organism evidence="13 14">
    <name type="scientific">Proteiniphilum saccharofermentans</name>
    <dbReference type="NCBI Taxonomy" id="1642647"/>
    <lineage>
        <taxon>Bacteria</taxon>
        <taxon>Pseudomonadati</taxon>
        <taxon>Bacteroidota</taxon>
        <taxon>Bacteroidia</taxon>
        <taxon>Bacteroidales</taxon>
        <taxon>Dysgonomonadaceae</taxon>
        <taxon>Proteiniphilum</taxon>
    </lineage>
</organism>
<dbReference type="CDD" id="cd04590">
    <property type="entry name" value="CBS_pair_CorC_HlyC_assoc"/>
    <property type="match status" value="1"/>
</dbReference>
<dbReference type="Gene3D" id="3.10.580.10">
    <property type="entry name" value="CBS-domain"/>
    <property type="match status" value="1"/>
</dbReference>
<comment type="subcellular location">
    <subcellularLocation>
        <location evidence="1">Cell membrane</location>
        <topology evidence="1">Multi-pass membrane protein</topology>
    </subcellularLocation>
</comment>
<dbReference type="AlphaFoldDB" id="A0A1R3T7A7"/>
<evidence type="ECO:0000313" key="13">
    <source>
        <dbReference type="EMBL" id="SCD20477.1"/>
    </source>
</evidence>
<evidence type="ECO:0000256" key="7">
    <source>
        <dbReference type="ARBA" id="ARBA00023136"/>
    </source>
</evidence>
<feature type="domain" description="CBS" evidence="11">
    <location>
        <begin position="280"/>
        <end position="336"/>
    </location>
</feature>
<dbReference type="Proteomes" id="UP000187464">
    <property type="component" value="Chromosome I"/>
</dbReference>
<gene>
    <name evidence="13" type="ORF">PSM36_1657</name>
</gene>
<dbReference type="PROSITE" id="PS51846">
    <property type="entry name" value="CNNM"/>
    <property type="match status" value="1"/>
</dbReference>
<evidence type="ECO:0000256" key="8">
    <source>
        <dbReference type="PROSITE-ProRule" id="PRU00703"/>
    </source>
</evidence>
<dbReference type="RefSeq" id="WP_083710983.1">
    <property type="nucleotide sequence ID" value="NZ_LT605205.1"/>
</dbReference>
<dbReference type="InterPro" id="IPR044751">
    <property type="entry name" value="Ion_transp-like_CBS"/>
</dbReference>
<keyword evidence="14" id="KW-1185">Reference proteome</keyword>
<evidence type="ECO:0000256" key="3">
    <source>
        <dbReference type="ARBA" id="ARBA00022692"/>
    </source>
</evidence>
<evidence type="ECO:0000313" key="14">
    <source>
        <dbReference type="Proteomes" id="UP000187464"/>
    </source>
</evidence>
<feature type="transmembrane region" description="Helical" evidence="10">
    <location>
        <begin position="133"/>
        <end position="152"/>
    </location>
</feature>
<dbReference type="SUPFAM" id="SSF54631">
    <property type="entry name" value="CBS-domain pair"/>
    <property type="match status" value="1"/>
</dbReference>
<evidence type="ECO:0000256" key="9">
    <source>
        <dbReference type="PROSITE-ProRule" id="PRU01193"/>
    </source>
</evidence>
<dbReference type="InterPro" id="IPR016169">
    <property type="entry name" value="FAD-bd_PCMH_sub2"/>
</dbReference>
<protein>
    <submittedName>
        <fullName evidence="13">Hemolysin or related protein</fullName>
    </submittedName>
</protein>
<feature type="domain" description="CNNM transmembrane" evidence="12">
    <location>
        <begin position="1"/>
        <end position="197"/>
    </location>
</feature>
<dbReference type="SMART" id="SM01091">
    <property type="entry name" value="CorC_HlyC"/>
    <property type="match status" value="1"/>
</dbReference>
<evidence type="ECO:0000256" key="6">
    <source>
        <dbReference type="ARBA" id="ARBA00023122"/>
    </source>
</evidence>
<dbReference type="PANTHER" id="PTHR43099:SF2">
    <property type="entry name" value="UPF0053 PROTEIN YRKA"/>
    <property type="match status" value="1"/>
</dbReference>
<dbReference type="InterPro" id="IPR036318">
    <property type="entry name" value="FAD-bd_PCMH-like_sf"/>
</dbReference>
<dbReference type="PROSITE" id="PS51371">
    <property type="entry name" value="CBS"/>
    <property type="match status" value="1"/>
</dbReference>
<keyword evidence="5 9" id="KW-1133">Transmembrane helix</keyword>
<dbReference type="EMBL" id="LT605205">
    <property type="protein sequence ID" value="SCD20477.1"/>
    <property type="molecule type" value="Genomic_DNA"/>
</dbReference>
<dbReference type="Pfam" id="PF01595">
    <property type="entry name" value="CNNM"/>
    <property type="match status" value="1"/>
</dbReference>
<keyword evidence="4" id="KW-0677">Repeat</keyword>
<evidence type="ECO:0000256" key="2">
    <source>
        <dbReference type="ARBA" id="ARBA00022475"/>
    </source>
</evidence>
<dbReference type="InterPro" id="IPR005170">
    <property type="entry name" value="Transptr-assoc_dom"/>
</dbReference>
<evidence type="ECO:0000256" key="1">
    <source>
        <dbReference type="ARBA" id="ARBA00004651"/>
    </source>
</evidence>
<dbReference type="Pfam" id="PF03471">
    <property type="entry name" value="CorC_HlyC"/>
    <property type="match status" value="1"/>
</dbReference>
<feature type="transmembrane region" description="Helical" evidence="10">
    <location>
        <begin position="6"/>
        <end position="28"/>
    </location>
</feature>
<feature type="transmembrane region" description="Helical" evidence="10">
    <location>
        <begin position="55"/>
        <end position="75"/>
    </location>
</feature>
<keyword evidence="7 9" id="KW-0472">Membrane</keyword>
<sequence length="437" mass="49294">MWIDIIIILILILFNGFFALSEIAIVSTKKNKLEAERKKGKLGAKRALKLRSDPGNFLSSVQVGITLIGIINGAYGGQAFTVYLVPFFQQFPTIAPFAEVVSMVIVVFLITYVSIVIGELVPKTIALNNPEKMAIAVAPTIHVVSIIFYPFVKLLSVSTSFVNRLIGLKPKVEVVSEMELRAMLKTASHEGVIDAEENIIHEQVFYFSDKRAIHLMTHRTDVEWVDISKNREEIIEDLLQTKHSKILACRKEIDDFVGTISMRDFLLRLNKRDLFSIEDLIMEPIIVPNNQLAQKVLENFKNNHKFVAVVVDEYGSLDGIITIHDIFENLVGAIPEETEDELSDPLIFIRDDQSALVSGEAPIEILSQMDEDFIVNFDKIDYSTVAGFVFECINKIPAVGDQFDYDNLHFEIVDVDGNKIDKVLVTKKLKEVDEVFM</sequence>
<keyword evidence="3 9" id="KW-0812">Transmembrane</keyword>
<name>A0A1R3T7A7_9BACT</name>
<proteinExistence type="predicted"/>
<feature type="transmembrane region" description="Helical" evidence="10">
    <location>
        <begin position="95"/>
        <end position="121"/>
    </location>
</feature>
<dbReference type="InterPro" id="IPR002550">
    <property type="entry name" value="CNNM"/>
</dbReference>